<proteinExistence type="predicted"/>
<protein>
    <submittedName>
        <fullName evidence="2">Uncharacterized protein TCIL3000_11_13810</fullName>
    </submittedName>
</protein>
<dbReference type="AlphaFoldDB" id="G0V2K3"/>
<dbReference type="EMBL" id="HE575324">
    <property type="protein sequence ID" value="CCC95875.1"/>
    <property type="molecule type" value="Genomic_DNA"/>
</dbReference>
<evidence type="ECO:0000313" key="2">
    <source>
        <dbReference type="EMBL" id="CCC95875.1"/>
    </source>
</evidence>
<accession>G0V2K3</accession>
<name>G0V2K3_TRYCI</name>
<reference evidence="2" key="1">
    <citation type="journal article" date="2012" name="Proc. Natl. Acad. Sci. U.S.A.">
        <title>Antigenic diversity is generated by distinct evolutionary mechanisms in African trypanosome species.</title>
        <authorList>
            <person name="Jackson A.P."/>
            <person name="Berry A."/>
            <person name="Aslett M."/>
            <person name="Allison H.C."/>
            <person name="Burton P."/>
            <person name="Vavrova-Anderson J."/>
            <person name="Brown R."/>
            <person name="Browne H."/>
            <person name="Corton N."/>
            <person name="Hauser H."/>
            <person name="Gamble J."/>
            <person name="Gilderthorp R."/>
            <person name="Marcello L."/>
            <person name="McQuillan J."/>
            <person name="Otto T.D."/>
            <person name="Quail M.A."/>
            <person name="Sanders M.J."/>
            <person name="van Tonder A."/>
            <person name="Ginger M.L."/>
            <person name="Field M.C."/>
            <person name="Barry J.D."/>
            <person name="Hertz-Fowler C."/>
            <person name="Berriman M."/>
        </authorList>
    </citation>
    <scope>NUCLEOTIDE SEQUENCE</scope>
    <source>
        <strain evidence="2">IL3000</strain>
    </source>
</reference>
<evidence type="ECO:0000256" key="1">
    <source>
        <dbReference type="SAM" id="MobiDB-lite"/>
    </source>
</evidence>
<feature type="region of interest" description="Disordered" evidence="1">
    <location>
        <begin position="1"/>
        <end position="75"/>
    </location>
</feature>
<gene>
    <name evidence="2" type="ORF">TCIL3000_11_13810</name>
</gene>
<sequence>MTSTVLGEVGLVEKTPEHTQVEPSDGYATDAESTLFSTRRDKSVVVNAPDGSAGESIDHSRQSSHKPSTAKGAPAAASTKRRISWKCSLCSYYVLAMDHNGEPLVLGTSSFGEPLPMTCPRCLLSHCDWVQATPFDNFNNHVNIRSKQSNSYLTTTPDVDVEKVLPPISLSKGSQLPKTSIPPFSQGSVAPCKDPSIFLSMGREQPNLGRQMMYYCGKCDRKLLRMNQYGELIPMACDKDGATLPVLCPGCKEEHRDWNVKLFGAWR</sequence>
<dbReference type="VEuPathDB" id="TriTrypDB:TcIL3000.11.13810"/>
<organism evidence="2">
    <name type="scientific">Trypanosoma congolense (strain IL3000)</name>
    <dbReference type="NCBI Taxonomy" id="1068625"/>
    <lineage>
        <taxon>Eukaryota</taxon>
        <taxon>Discoba</taxon>
        <taxon>Euglenozoa</taxon>
        <taxon>Kinetoplastea</taxon>
        <taxon>Metakinetoplastina</taxon>
        <taxon>Trypanosomatida</taxon>
        <taxon>Trypanosomatidae</taxon>
        <taxon>Trypanosoma</taxon>
        <taxon>Nannomonas</taxon>
    </lineage>
</organism>